<dbReference type="KEGG" id="ote:Oter_2137"/>
<dbReference type="AlphaFoldDB" id="B1ZNQ0"/>
<evidence type="ECO:0000313" key="3">
    <source>
        <dbReference type="Proteomes" id="UP000007013"/>
    </source>
</evidence>
<dbReference type="RefSeq" id="WP_012374957.1">
    <property type="nucleotide sequence ID" value="NC_010571.1"/>
</dbReference>
<dbReference type="HOGENOM" id="CLU_044970_0_0_0"/>
<dbReference type="InterPro" id="IPR007160">
    <property type="entry name" value="DUF362"/>
</dbReference>
<feature type="domain" description="DUF362" evidence="1">
    <location>
        <begin position="80"/>
        <end position="281"/>
    </location>
</feature>
<dbReference type="Proteomes" id="UP000007013">
    <property type="component" value="Chromosome"/>
</dbReference>
<evidence type="ECO:0000313" key="2">
    <source>
        <dbReference type="EMBL" id="ACB75420.1"/>
    </source>
</evidence>
<dbReference type="InterPro" id="IPR006311">
    <property type="entry name" value="TAT_signal"/>
</dbReference>
<dbReference type="eggNOG" id="COG2006">
    <property type="taxonomic scope" value="Bacteria"/>
</dbReference>
<protein>
    <recommendedName>
        <fullName evidence="1">DUF362 domain-containing protein</fullName>
    </recommendedName>
</protein>
<name>B1ZNQ0_OPITP</name>
<dbReference type="Pfam" id="PF04015">
    <property type="entry name" value="DUF362"/>
    <property type="match status" value="1"/>
</dbReference>
<dbReference type="STRING" id="452637.Oter_2137"/>
<evidence type="ECO:0000259" key="1">
    <source>
        <dbReference type="Pfam" id="PF04015"/>
    </source>
</evidence>
<organism evidence="2 3">
    <name type="scientific">Opitutus terrae (strain DSM 11246 / JCM 15787 / PB90-1)</name>
    <dbReference type="NCBI Taxonomy" id="452637"/>
    <lineage>
        <taxon>Bacteria</taxon>
        <taxon>Pseudomonadati</taxon>
        <taxon>Verrucomicrobiota</taxon>
        <taxon>Opitutia</taxon>
        <taxon>Opitutales</taxon>
        <taxon>Opitutaceae</taxon>
        <taxon>Opitutus</taxon>
    </lineage>
</organism>
<dbReference type="EMBL" id="CP001032">
    <property type="protein sequence ID" value="ACB75420.1"/>
    <property type="molecule type" value="Genomic_DNA"/>
</dbReference>
<gene>
    <name evidence="2" type="ordered locus">Oter_2137</name>
</gene>
<keyword evidence="3" id="KW-1185">Reference proteome</keyword>
<dbReference type="OrthoDB" id="9785671at2"/>
<proteinExistence type="predicted"/>
<reference evidence="2 3" key="1">
    <citation type="journal article" date="2011" name="J. Bacteriol.">
        <title>Genome sequence of the verrucomicrobium Opitutus terrae PB90-1, an abundant inhabitant of rice paddy soil ecosystems.</title>
        <authorList>
            <person name="van Passel M.W."/>
            <person name="Kant R."/>
            <person name="Palva A."/>
            <person name="Copeland A."/>
            <person name="Lucas S."/>
            <person name="Lapidus A."/>
            <person name="Glavina del Rio T."/>
            <person name="Pitluck S."/>
            <person name="Goltsman E."/>
            <person name="Clum A."/>
            <person name="Sun H."/>
            <person name="Schmutz J."/>
            <person name="Larimer F.W."/>
            <person name="Land M.L."/>
            <person name="Hauser L."/>
            <person name="Kyrpides N."/>
            <person name="Mikhailova N."/>
            <person name="Richardson P.P."/>
            <person name="Janssen P.H."/>
            <person name="de Vos W.M."/>
            <person name="Smidt H."/>
        </authorList>
    </citation>
    <scope>NUCLEOTIDE SEQUENCE [LARGE SCALE GENOMIC DNA]</scope>
    <source>
        <strain evidence="3">DSM 11246 / JCM 15787 / PB90-1</strain>
    </source>
</reference>
<dbReference type="PROSITE" id="PS51318">
    <property type="entry name" value="TAT"/>
    <property type="match status" value="1"/>
</dbReference>
<accession>B1ZNQ0</accession>
<sequence>MNAPVTRREFLHQSTRLGALAFAATFPWSRLAGAAAANDPAIAAPADLGIIEGDDYYENTLRALALLGGMSRFVKPGHRVALLINAPRWWTKPGSFTSPEVSLAVVKACADAGAKEMVTIVDPPGGYWRRSRHAEQCAAALARVQSASGGRTTVNIPKGRALKQAEISRALLEADVVINVPIAKHHAGTGFTGCLKNMMGACSGSTNRFFHNGSGASSEYGDVVFLSQCIADVNLVRKPDLNVCDATEFLLTNGPAGPGELGHARAVVAGTDPVAVDAYCASTFLNLRPTRVDMIRQAFQHEIGEIDWTKLTVRKESV</sequence>